<gene>
    <name evidence="6" type="ORF">FRZ61_20930</name>
</gene>
<evidence type="ECO:0000256" key="2">
    <source>
        <dbReference type="ARBA" id="ARBA00012209"/>
    </source>
</evidence>
<dbReference type="SUPFAM" id="SSF141493">
    <property type="entry name" value="Allene oxide cyclase-like"/>
    <property type="match status" value="1"/>
</dbReference>
<dbReference type="Gene3D" id="2.40.480.10">
    <property type="entry name" value="Allene oxide cyclase-like"/>
    <property type="match status" value="1"/>
</dbReference>
<keyword evidence="4" id="KW-0413">Isomerase</keyword>
<dbReference type="KEGG" id="hadh:FRZ61_20930"/>
<reference evidence="6 7" key="1">
    <citation type="submission" date="2019-08" db="EMBL/GenBank/DDBJ databases">
        <title>Hyperibacter terrae gen. nov., sp. nov. and Hyperibacter viscosus sp. nov., two new members in the family Rhodospirillaceae isolated from the rhizosphere of Hypericum perforatum.</title>
        <authorList>
            <person name="Noviana Z."/>
        </authorList>
    </citation>
    <scope>NUCLEOTIDE SEQUENCE [LARGE SCALE GENOMIC DNA]</scope>
    <source>
        <strain evidence="6 7">R5959</strain>
    </source>
</reference>
<dbReference type="Proteomes" id="UP000325797">
    <property type="component" value="Chromosome"/>
</dbReference>
<evidence type="ECO:0000256" key="3">
    <source>
        <dbReference type="ARBA" id="ARBA00022946"/>
    </source>
</evidence>
<evidence type="ECO:0000256" key="5">
    <source>
        <dbReference type="ARBA" id="ARBA00049891"/>
    </source>
</evidence>
<dbReference type="InterPro" id="IPR009410">
    <property type="entry name" value="Allene_ox_cyc"/>
</dbReference>
<name>A0A5J6MYX8_9PROT</name>
<protein>
    <recommendedName>
        <fullName evidence="2">allene-oxide cyclase</fullName>
        <ecNumber evidence="2">5.3.99.6</ecNumber>
    </recommendedName>
</protein>
<dbReference type="PANTHER" id="PTHR31843:SF11">
    <property type="entry name" value="ALLENE OXIDE CYCLASE 4, CHLOROPLASTIC"/>
    <property type="match status" value="1"/>
</dbReference>
<dbReference type="Pfam" id="PF06351">
    <property type="entry name" value="Allene_ox_cyc"/>
    <property type="match status" value="1"/>
</dbReference>
<dbReference type="InterPro" id="IPR034871">
    <property type="entry name" value="Allene_oxi_cyc_sf"/>
</dbReference>
<comment type="catalytic activity">
    <reaction evidence="5">
        <text>(9Z,13S,15Z)-12,13-epoxyoctadeca-9,11,15-trienoate = (9S,13S,15Z)-12-oxophyto-10,15-dienoate</text>
        <dbReference type="Rhea" id="RHEA:22592"/>
        <dbReference type="ChEBI" id="CHEBI:36438"/>
        <dbReference type="ChEBI" id="CHEBI:57411"/>
        <dbReference type="EC" id="5.3.99.6"/>
    </reaction>
</comment>
<comment type="similarity">
    <text evidence="1">Belongs to the allene oxide cyclase family.</text>
</comment>
<keyword evidence="7" id="KW-1185">Reference proteome</keyword>
<dbReference type="PANTHER" id="PTHR31843">
    <property type="entry name" value="ALLENE OXIDE CYCLASE 4, CHLOROPLASTIC"/>
    <property type="match status" value="1"/>
</dbReference>
<dbReference type="GO" id="GO:0009695">
    <property type="term" value="P:jasmonic acid biosynthetic process"/>
    <property type="evidence" value="ECO:0007669"/>
    <property type="project" value="InterPro"/>
</dbReference>
<dbReference type="EC" id="5.3.99.6" evidence="2"/>
<organism evidence="6 7">
    <name type="scientific">Hypericibacter adhaerens</name>
    <dbReference type="NCBI Taxonomy" id="2602016"/>
    <lineage>
        <taxon>Bacteria</taxon>
        <taxon>Pseudomonadati</taxon>
        <taxon>Pseudomonadota</taxon>
        <taxon>Alphaproteobacteria</taxon>
        <taxon>Rhodospirillales</taxon>
        <taxon>Dongiaceae</taxon>
        <taxon>Hypericibacter</taxon>
    </lineage>
</organism>
<evidence type="ECO:0000256" key="1">
    <source>
        <dbReference type="ARBA" id="ARBA00007982"/>
    </source>
</evidence>
<evidence type="ECO:0000256" key="4">
    <source>
        <dbReference type="ARBA" id="ARBA00023235"/>
    </source>
</evidence>
<evidence type="ECO:0000313" key="6">
    <source>
        <dbReference type="EMBL" id="QEX22163.1"/>
    </source>
</evidence>
<dbReference type="GO" id="GO:0046423">
    <property type="term" value="F:allene-oxide cyclase activity"/>
    <property type="evidence" value="ECO:0007669"/>
    <property type="project" value="UniProtKB-EC"/>
</dbReference>
<dbReference type="EMBL" id="CP042582">
    <property type="protein sequence ID" value="QEX22163.1"/>
    <property type="molecule type" value="Genomic_DNA"/>
</dbReference>
<sequence>MVAHPAHAFQTESATYVERATTDAVTDLGDKGDSVGDLLTFANEIYDEHNKNLLGHDNGWCIRTVVGKAWECFWTLTLADGQLSVAGPYFDAADSVLSVTGGTGRYYGARGEMKLHARNAQGTEYDFAYKFTH</sequence>
<accession>A0A5J6MYX8</accession>
<dbReference type="AlphaFoldDB" id="A0A5J6MYX8"/>
<proteinExistence type="inferred from homology"/>
<dbReference type="InterPro" id="IPR044859">
    <property type="entry name" value="Allene_oxi_cyc_Dirigent"/>
</dbReference>
<evidence type="ECO:0000313" key="7">
    <source>
        <dbReference type="Proteomes" id="UP000325797"/>
    </source>
</evidence>
<keyword evidence="3" id="KW-0809">Transit peptide</keyword>